<organism evidence="1 2">
    <name type="scientific">Paenibacillus motobuensis</name>
    <dbReference type="NCBI Taxonomy" id="295324"/>
    <lineage>
        <taxon>Bacteria</taxon>
        <taxon>Bacillati</taxon>
        <taxon>Bacillota</taxon>
        <taxon>Bacilli</taxon>
        <taxon>Bacillales</taxon>
        <taxon>Paenibacillaceae</taxon>
        <taxon>Paenibacillus</taxon>
    </lineage>
</organism>
<gene>
    <name evidence="1" type="ORF">GCM10008933_22010</name>
</gene>
<dbReference type="Pfam" id="PF08863">
    <property type="entry name" value="YolD"/>
    <property type="match status" value="1"/>
</dbReference>
<evidence type="ECO:0000313" key="2">
    <source>
        <dbReference type="Proteomes" id="UP001500340"/>
    </source>
</evidence>
<accession>A0ABN0YC40</accession>
<dbReference type="InterPro" id="IPR014962">
    <property type="entry name" value="YolD"/>
</dbReference>
<dbReference type="EMBL" id="BAAACX010000009">
    <property type="protein sequence ID" value="GAA0390670.1"/>
    <property type="molecule type" value="Genomic_DNA"/>
</dbReference>
<evidence type="ECO:0000313" key="1">
    <source>
        <dbReference type="EMBL" id="GAA0390670.1"/>
    </source>
</evidence>
<sequence>MAGLLEGGFWERSFILPEHKRAIERQDHESKRKTKPILDTQELEQIQLVLSESFHEHKRITLRLFDEFDDVEISGIVTAIQAYRREIKMATSPGDWQWIRIVDILGVYL</sequence>
<protein>
    <recommendedName>
        <fullName evidence="3">YolD-like family protein</fullName>
    </recommendedName>
</protein>
<dbReference type="RefSeq" id="WP_343860938.1">
    <property type="nucleotide sequence ID" value="NZ_BAAACX010000009.1"/>
</dbReference>
<proteinExistence type="predicted"/>
<comment type="caution">
    <text evidence="1">The sequence shown here is derived from an EMBL/GenBank/DDBJ whole genome shotgun (WGS) entry which is preliminary data.</text>
</comment>
<keyword evidence="2" id="KW-1185">Reference proteome</keyword>
<reference evidence="1 2" key="1">
    <citation type="journal article" date="2019" name="Int. J. Syst. Evol. Microbiol.">
        <title>The Global Catalogue of Microorganisms (GCM) 10K type strain sequencing project: providing services to taxonomists for standard genome sequencing and annotation.</title>
        <authorList>
            <consortium name="The Broad Institute Genomics Platform"/>
            <consortium name="The Broad Institute Genome Sequencing Center for Infectious Disease"/>
            <person name="Wu L."/>
            <person name="Ma J."/>
        </authorList>
    </citation>
    <scope>NUCLEOTIDE SEQUENCE [LARGE SCALE GENOMIC DNA]</scope>
    <source>
        <strain evidence="1 2">JCM 12774</strain>
    </source>
</reference>
<evidence type="ECO:0008006" key="3">
    <source>
        <dbReference type="Google" id="ProtNLM"/>
    </source>
</evidence>
<name>A0ABN0YC40_9BACL</name>
<dbReference type="Proteomes" id="UP001500340">
    <property type="component" value="Unassembled WGS sequence"/>
</dbReference>